<dbReference type="InterPro" id="IPR045861">
    <property type="entry name" value="CorA_cytoplasmic_dom"/>
</dbReference>
<sequence length="326" mass="36736">MRPVIVDKAIYADGTRRDIDGDISDAFDLAREDGDCFVWIGLFEPNVDEFELVKDELQLHPLAAEDAVTAHQRPKLERYDDTLLVVLKTLSYIDETSDIEVGEIMVFLGPDYVVTVRHGSGNPLGPVRERLEESPELLKHGATAVLYAVCDEIVDHYGIVAHEVEIDIIQLEKAVFDPGARDVTEAVHSLKREVLEFRTAEDPLVPVLQEITRGRIAECGSTREYFRDVLDHLLRVDEQVDAHNELLNSVLTAHLALLGKQQNDDMRKISAWAAIIAVPTAIAGIYGMNFEHMPELKWKFGYPLAIGVMLVICTLLFRRLRRSGWL</sequence>
<protein>
    <recommendedName>
        <fullName evidence="8">Magnesium transport protein CorA</fullName>
    </recommendedName>
</protein>
<proteinExistence type="inferred from homology"/>
<dbReference type="PANTHER" id="PTHR46494">
    <property type="entry name" value="CORA FAMILY METAL ION TRANSPORTER (EUROFUNG)"/>
    <property type="match status" value="1"/>
</dbReference>
<dbReference type="Gene3D" id="1.20.58.340">
    <property type="entry name" value="Magnesium transport protein CorA, transmembrane region"/>
    <property type="match status" value="2"/>
</dbReference>
<comment type="similarity">
    <text evidence="2 8">Belongs to the CorA metal ion transporter (MIT) (TC 1.A.35) family.</text>
</comment>
<comment type="caution">
    <text evidence="9">The sequence shown here is derived from an EMBL/GenBank/DDBJ whole genome shotgun (WGS) entry which is preliminary data.</text>
</comment>
<evidence type="ECO:0000256" key="6">
    <source>
        <dbReference type="ARBA" id="ARBA00022989"/>
    </source>
</evidence>
<dbReference type="InterPro" id="IPR002523">
    <property type="entry name" value="MgTranspt_CorA/ZnTranspt_ZntB"/>
</dbReference>
<keyword evidence="8" id="KW-0460">Magnesium</keyword>
<keyword evidence="4 8" id="KW-1003">Cell membrane</keyword>
<dbReference type="NCBIfam" id="TIGR00383">
    <property type="entry name" value="corA"/>
    <property type="match status" value="1"/>
</dbReference>
<keyword evidence="10" id="KW-1185">Reference proteome</keyword>
<keyword evidence="5 8" id="KW-0812">Transmembrane</keyword>
<accession>A0ABP8BUX2</accession>
<dbReference type="SUPFAM" id="SSF144083">
    <property type="entry name" value="Magnesium transport protein CorA, transmembrane region"/>
    <property type="match status" value="1"/>
</dbReference>
<evidence type="ECO:0000256" key="3">
    <source>
        <dbReference type="ARBA" id="ARBA00022448"/>
    </source>
</evidence>
<keyword evidence="8" id="KW-0406">Ion transport</keyword>
<comment type="subcellular location">
    <subcellularLocation>
        <location evidence="1">Cell membrane</location>
        <topology evidence="1">Multi-pass membrane protein</topology>
    </subcellularLocation>
    <subcellularLocation>
        <location evidence="8">Membrane</location>
        <topology evidence="8">Multi-pass membrane protein</topology>
    </subcellularLocation>
</comment>
<evidence type="ECO:0000256" key="4">
    <source>
        <dbReference type="ARBA" id="ARBA00022475"/>
    </source>
</evidence>
<dbReference type="RefSeq" id="WP_344891469.1">
    <property type="nucleotide sequence ID" value="NZ_BAABAS010000004.1"/>
</dbReference>
<keyword evidence="3 8" id="KW-0813">Transport</keyword>
<name>A0ABP8BUX2_9ACTN</name>
<dbReference type="InterPro" id="IPR045863">
    <property type="entry name" value="CorA_TM1_TM2"/>
</dbReference>
<feature type="transmembrane region" description="Helical" evidence="8">
    <location>
        <begin position="269"/>
        <end position="288"/>
    </location>
</feature>
<keyword evidence="6 8" id="KW-1133">Transmembrane helix</keyword>
<evidence type="ECO:0000256" key="7">
    <source>
        <dbReference type="ARBA" id="ARBA00023136"/>
    </source>
</evidence>
<evidence type="ECO:0000256" key="1">
    <source>
        <dbReference type="ARBA" id="ARBA00004651"/>
    </source>
</evidence>
<evidence type="ECO:0000256" key="5">
    <source>
        <dbReference type="ARBA" id="ARBA00022692"/>
    </source>
</evidence>
<dbReference type="SUPFAM" id="SSF143865">
    <property type="entry name" value="CorA soluble domain-like"/>
    <property type="match status" value="1"/>
</dbReference>
<reference evidence="10" key="1">
    <citation type="journal article" date="2019" name="Int. J. Syst. Evol. Microbiol.">
        <title>The Global Catalogue of Microorganisms (GCM) 10K type strain sequencing project: providing services to taxonomists for standard genome sequencing and annotation.</title>
        <authorList>
            <consortium name="The Broad Institute Genomics Platform"/>
            <consortium name="The Broad Institute Genome Sequencing Center for Infectious Disease"/>
            <person name="Wu L."/>
            <person name="Ma J."/>
        </authorList>
    </citation>
    <scope>NUCLEOTIDE SEQUENCE [LARGE SCALE GENOMIC DNA]</scope>
    <source>
        <strain evidence="10">JCM 17440</strain>
    </source>
</reference>
<dbReference type="EMBL" id="BAABAS010000004">
    <property type="protein sequence ID" value="GAA4227008.1"/>
    <property type="molecule type" value="Genomic_DNA"/>
</dbReference>
<keyword evidence="7 8" id="KW-0472">Membrane</keyword>
<dbReference type="Pfam" id="PF01544">
    <property type="entry name" value="CorA"/>
    <property type="match status" value="1"/>
</dbReference>
<organism evidence="9 10">
    <name type="scientific">Actinomadura meridiana</name>
    <dbReference type="NCBI Taxonomy" id="559626"/>
    <lineage>
        <taxon>Bacteria</taxon>
        <taxon>Bacillati</taxon>
        <taxon>Actinomycetota</taxon>
        <taxon>Actinomycetes</taxon>
        <taxon>Streptosporangiales</taxon>
        <taxon>Thermomonosporaceae</taxon>
        <taxon>Actinomadura</taxon>
    </lineage>
</organism>
<evidence type="ECO:0000256" key="2">
    <source>
        <dbReference type="ARBA" id="ARBA00009765"/>
    </source>
</evidence>
<comment type="function">
    <text evidence="8">Mediates influx of magnesium ions.</text>
</comment>
<dbReference type="PANTHER" id="PTHR46494:SF1">
    <property type="entry name" value="CORA FAMILY METAL ION TRANSPORTER (EUROFUNG)"/>
    <property type="match status" value="1"/>
</dbReference>
<evidence type="ECO:0000256" key="8">
    <source>
        <dbReference type="RuleBase" id="RU362010"/>
    </source>
</evidence>
<dbReference type="Gene3D" id="3.30.460.20">
    <property type="entry name" value="CorA soluble domain-like"/>
    <property type="match status" value="1"/>
</dbReference>
<gene>
    <name evidence="8 9" type="primary">corA</name>
    <name evidence="9" type="ORF">GCM10022254_13620</name>
</gene>
<dbReference type="CDD" id="cd12830">
    <property type="entry name" value="MtCorA-like"/>
    <property type="match status" value="1"/>
</dbReference>
<evidence type="ECO:0000313" key="9">
    <source>
        <dbReference type="EMBL" id="GAA4227008.1"/>
    </source>
</evidence>
<evidence type="ECO:0000313" key="10">
    <source>
        <dbReference type="Proteomes" id="UP001501710"/>
    </source>
</evidence>
<dbReference type="Proteomes" id="UP001501710">
    <property type="component" value="Unassembled WGS sequence"/>
</dbReference>
<dbReference type="InterPro" id="IPR004488">
    <property type="entry name" value="Mg/Co-transport_prot_CorA"/>
</dbReference>
<feature type="transmembrane region" description="Helical" evidence="8">
    <location>
        <begin position="300"/>
        <end position="317"/>
    </location>
</feature>